<feature type="compositionally biased region" description="Basic and acidic residues" evidence="1">
    <location>
        <begin position="176"/>
        <end position="203"/>
    </location>
</feature>
<protein>
    <submittedName>
        <fullName evidence="3">DUF4373 domain-containing protein</fullName>
    </submittedName>
</protein>
<accession>A0AAW4VWA3</accession>
<dbReference type="RefSeq" id="WP_227600854.1">
    <property type="nucleotide sequence ID" value="NZ_JAJEPX010000025.1"/>
</dbReference>
<gene>
    <name evidence="3" type="ORF">LKD22_08795</name>
</gene>
<dbReference type="EMBL" id="JAJEPX010000025">
    <property type="protein sequence ID" value="MCC2177219.1"/>
    <property type="molecule type" value="Genomic_DNA"/>
</dbReference>
<proteinExistence type="predicted"/>
<evidence type="ECO:0000259" key="2">
    <source>
        <dbReference type="Pfam" id="PF14297"/>
    </source>
</evidence>
<dbReference type="AlphaFoldDB" id="A0AAW4VWA3"/>
<evidence type="ECO:0000313" key="3">
    <source>
        <dbReference type="EMBL" id="MCC2177219.1"/>
    </source>
</evidence>
<sequence>MGRNRKVGLDWWPRDIGLYRDPKLRAARQKFGVLGPYVYECLLDIAYGDKGYYIAYSGEGREDTLWQLREYTAGLENVTIETLAAVVDQLAASGLFHAALYERGFLTSKRIQMGYFLATVTRNAVPINFDIWLLTEQEMREKNPSGKSFVLRAFISRTENAIYRTENAIYCTENPQSREEQRTEEQRTVEDSRAEQTREEKAVTADSGLTTELEEKLNCKFDHNFCLELRRLQNKGMQREVFLDTARQTAENAPRNPAGYFRTLLQNCERDGILTAEDMQKRAKPAPAQPAIGPSSEQLSAFDREWYERVKRYTREKAVPS</sequence>
<dbReference type="InterPro" id="IPR025400">
    <property type="entry name" value="Lin1244/Lin1753-like_N"/>
</dbReference>
<organism evidence="3 4">
    <name type="scientific">Agathobaculum butyriciproducens</name>
    <dbReference type="NCBI Taxonomy" id="1628085"/>
    <lineage>
        <taxon>Bacteria</taxon>
        <taxon>Bacillati</taxon>
        <taxon>Bacillota</taxon>
        <taxon>Clostridia</taxon>
        <taxon>Eubacteriales</taxon>
        <taxon>Butyricicoccaceae</taxon>
        <taxon>Agathobaculum</taxon>
    </lineage>
</organism>
<feature type="domain" description="Lin1244/Lin1753-like N-terminal" evidence="2">
    <location>
        <begin position="11"/>
        <end position="111"/>
    </location>
</feature>
<evidence type="ECO:0000313" key="4">
    <source>
        <dbReference type="Proteomes" id="UP001298753"/>
    </source>
</evidence>
<evidence type="ECO:0000256" key="1">
    <source>
        <dbReference type="SAM" id="MobiDB-lite"/>
    </source>
</evidence>
<keyword evidence="4" id="KW-1185">Reference proteome</keyword>
<dbReference type="PANTHER" id="PTHR39196:SF1">
    <property type="entry name" value="PRIMOSOME, DNAD SUBUNIT"/>
    <property type="match status" value="1"/>
</dbReference>
<feature type="region of interest" description="Disordered" evidence="1">
    <location>
        <begin position="173"/>
        <end position="207"/>
    </location>
</feature>
<name>A0AAW4VWA3_9FIRM</name>
<dbReference type="Pfam" id="PF14297">
    <property type="entry name" value="Lin1244_N"/>
    <property type="match status" value="1"/>
</dbReference>
<dbReference type="PANTHER" id="PTHR39196">
    <property type="entry name" value="PRIMOSOME, DNAD SUBUNIT"/>
    <property type="match status" value="1"/>
</dbReference>
<reference evidence="3 4" key="1">
    <citation type="submission" date="2021-10" db="EMBL/GenBank/DDBJ databases">
        <title>Anaerobic single-cell dispensing facilitates the cultivation of human gut bacteria.</title>
        <authorList>
            <person name="Afrizal A."/>
        </authorList>
    </citation>
    <scope>NUCLEOTIDE SEQUENCE [LARGE SCALE GENOMIC DNA]</scope>
    <source>
        <strain evidence="3 4">CLA-AA-H270</strain>
    </source>
</reference>
<dbReference type="Proteomes" id="UP001298753">
    <property type="component" value="Unassembled WGS sequence"/>
</dbReference>
<dbReference type="GeneID" id="98659985"/>
<comment type="caution">
    <text evidence="3">The sequence shown here is derived from an EMBL/GenBank/DDBJ whole genome shotgun (WGS) entry which is preliminary data.</text>
</comment>